<evidence type="ECO:0000313" key="10">
    <source>
        <dbReference type="EMBL" id="KAI6656474.1"/>
    </source>
</evidence>
<dbReference type="Proteomes" id="UP001165289">
    <property type="component" value="Unassembled WGS sequence"/>
</dbReference>
<evidence type="ECO:0000256" key="3">
    <source>
        <dbReference type="ARBA" id="ARBA00022989"/>
    </source>
</evidence>
<reference evidence="10 11" key="1">
    <citation type="journal article" date="2023" name="BMC Biol.">
        <title>The compact genome of the sponge Oopsacas minuta (Hexactinellida) is lacking key metazoan core genes.</title>
        <authorList>
            <person name="Santini S."/>
            <person name="Schenkelaars Q."/>
            <person name="Jourda C."/>
            <person name="Duchesne M."/>
            <person name="Belahbib H."/>
            <person name="Rocher C."/>
            <person name="Selva M."/>
            <person name="Riesgo A."/>
            <person name="Vervoort M."/>
            <person name="Leys S.P."/>
            <person name="Kodjabachian L."/>
            <person name="Le Bivic A."/>
            <person name="Borchiellini C."/>
            <person name="Claverie J.M."/>
            <person name="Renard E."/>
        </authorList>
    </citation>
    <scope>NUCLEOTIDE SEQUENCE [LARGE SCALE GENOMIC DNA]</scope>
    <source>
        <strain evidence="10">SPO-2</strain>
    </source>
</reference>
<dbReference type="PRINTS" id="PR02001">
    <property type="entry name" value="GCR1CAMPR"/>
</dbReference>
<feature type="transmembrane region" description="Helical" evidence="8">
    <location>
        <begin position="183"/>
        <end position="203"/>
    </location>
</feature>
<name>A0AAV7K5E2_9METZ</name>
<dbReference type="PANTHER" id="PTHR23112">
    <property type="entry name" value="G PROTEIN-COUPLED RECEPTOR 157-RELATED"/>
    <property type="match status" value="1"/>
</dbReference>
<keyword evidence="5 8" id="KW-0472">Membrane</keyword>
<evidence type="ECO:0000256" key="1">
    <source>
        <dbReference type="ARBA" id="ARBA00004141"/>
    </source>
</evidence>
<gene>
    <name evidence="10" type="ORF">LOD99_1270</name>
</gene>
<dbReference type="InterPro" id="IPR022340">
    <property type="entry name" value="GPCR_GCR1_put"/>
</dbReference>
<dbReference type="GO" id="GO:0004930">
    <property type="term" value="F:G protein-coupled receptor activity"/>
    <property type="evidence" value="ECO:0007669"/>
    <property type="project" value="UniProtKB-KW"/>
</dbReference>
<dbReference type="GO" id="GO:0007166">
    <property type="term" value="P:cell surface receptor signaling pathway"/>
    <property type="evidence" value="ECO:0007669"/>
    <property type="project" value="InterPro"/>
</dbReference>
<evidence type="ECO:0000256" key="5">
    <source>
        <dbReference type="ARBA" id="ARBA00023136"/>
    </source>
</evidence>
<evidence type="ECO:0000256" key="2">
    <source>
        <dbReference type="ARBA" id="ARBA00022692"/>
    </source>
</evidence>
<evidence type="ECO:0000256" key="4">
    <source>
        <dbReference type="ARBA" id="ARBA00023040"/>
    </source>
</evidence>
<feature type="transmembrane region" description="Helical" evidence="8">
    <location>
        <begin position="104"/>
        <end position="124"/>
    </location>
</feature>
<organism evidence="10 11">
    <name type="scientific">Oopsacas minuta</name>
    <dbReference type="NCBI Taxonomy" id="111878"/>
    <lineage>
        <taxon>Eukaryota</taxon>
        <taxon>Metazoa</taxon>
        <taxon>Porifera</taxon>
        <taxon>Hexactinellida</taxon>
        <taxon>Hexasterophora</taxon>
        <taxon>Lyssacinosida</taxon>
        <taxon>Leucopsacidae</taxon>
        <taxon>Oopsacas</taxon>
    </lineage>
</organism>
<sequence>MIVSSNTTPLALENSTTRTNCTYGSDYYCMILINVRRSLGIVSIIGTIFVILLIFLLKRYTLLVQRLILYLTISALFDGIGYTIGKYDLTEGFFCTFQGAWLQFFDWMVVVWMCNITANLTWNVVFMRPTNRWFEVFYLSVSFVVPLFFACLPFINDSYGPAGLWCWIDNETVLEKVFRFVTWYIPTYIIVFLMFAVYLMIICRVTMHIRSYDPTNPYSSIQRELLKKEIYPLMKYPCVYLLLNLFPLVNRIQDAIVPKHPIFILALLQAVSSPLLGLCLALVFALDTQTIKELKWSNLKVHVSTCCRKVPQMEEYDVYQGATDYQHEHSIHSNLSEHARLIVDNRHSKVI</sequence>
<feature type="transmembrane region" description="Helical" evidence="8">
    <location>
        <begin position="262"/>
        <end position="286"/>
    </location>
</feature>
<keyword evidence="7" id="KW-0807">Transducer</keyword>
<evidence type="ECO:0000256" key="7">
    <source>
        <dbReference type="ARBA" id="ARBA00023224"/>
    </source>
</evidence>
<dbReference type="AlphaFoldDB" id="A0AAV7K5E2"/>
<comment type="subcellular location">
    <subcellularLocation>
        <location evidence="1">Membrane</location>
        <topology evidence="1">Multi-pass membrane protein</topology>
    </subcellularLocation>
</comment>
<dbReference type="GO" id="GO:0005886">
    <property type="term" value="C:plasma membrane"/>
    <property type="evidence" value="ECO:0007669"/>
    <property type="project" value="TreeGrafter"/>
</dbReference>
<feature type="transmembrane region" description="Helical" evidence="8">
    <location>
        <begin position="136"/>
        <end position="155"/>
    </location>
</feature>
<feature type="domain" description="G-protein coupled receptors family 2 profile 2" evidence="9">
    <location>
        <begin position="29"/>
        <end position="288"/>
    </location>
</feature>
<keyword evidence="4" id="KW-0297">G-protein coupled receptor</keyword>
<feature type="transmembrane region" description="Helical" evidence="8">
    <location>
        <begin position="67"/>
        <end position="84"/>
    </location>
</feature>
<dbReference type="GO" id="GO:0007189">
    <property type="term" value="P:adenylate cyclase-activating G protein-coupled receptor signaling pathway"/>
    <property type="evidence" value="ECO:0007669"/>
    <property type="project" value="TreeGrafter"/>
</dbReference>
<dbReference type="Gene3D" id="1.20.1070.10">
    <property type="entry name" value="Rhodopsin 7-helix transmembrane proteins"/>
    <property type="match status" value="1"/>
</dbReference>
<dbReference type="PRINTS" id="PR02000">
    <property type="entry name" value="GCR1PLANT"/>
</dbReference>
<comment type="caution">
    <text evidence="10">The sequence shown here is derived from an EMBL/GenBank/DDBJ whole genome shotgun (WGS) entry which is preliminary data.</text>
</comment>
<keyword evidence="6 10" id="KW-0675">Receptor</keyword>
<dbReference type="Pfam" id="PF05462">
    <property type="entry name" value="Dicty_CAR"/>
    <property type="match status" value="1"/>
</dbReference>
<evidence type="ECO:0000259" key="9">
    <source>
        <dbReference type="PROSITE" id="PS50261"/>
    </source>
</evidence>
<dbReference type="PROSITE" id="PS50261">
    <property type="entry name" value="G_PROTEIN_RECEP_F2_4"/>
    <property type="match status" value="1"/>
</dbReference>
<dbReference type="InterPro" id="IPR022343">
    <property type="entry name" value="GCR1-cAMP_receptor"/>
</dbReference>
<protein>
    <submittedName>
        <fullName evidence="10">Cyclic AMP receptor-like protein A-like isoform X2</fullName>
    </submittedName>
</protein>
<keyword evidence="2 8" id="KW-0812">Transmembrane</keyword>
<dbReference type="InterPro" id="IPR017981">
    <property type="entry name" value="GPCR_2-like_7TM"/>
</dbReference>
<keyword evidence="11" id="KW-1185">Reference proteome</keyword>
<evidence type="ECO:0000256" key="6">
    <source>
        <dbReference type="ARBA" id="ARBA00023170"/>
    </source>
</evidence>
<proteinExistence type="predicted"/>
<accession>A0AAV7K5E2</accession>
<evidence type="ECO:0000256" key="8">
    <source>
        <dbReference type="SAM" id="Phobius"/>
    </source>
</evidence>
<evidence type="ECO:0000313" key="11">
    <source>
        <dbReference type="Proteomes" id="UP001165289"/>
    </source>
</evidence>
<feature type="transmembrane region" description="Helical" evidence="8">
    <location>
        <begin position="233"/>
        <end position="250"/>
    </location>
</feature>
<keyword evidence="3 8" id="KW-1133">Transmembrane helix</keyword>
<dbReference type="EMBL" id="JAKMXF010000144">
    <property type="protein sequence ID" value="KAI6656474.1"/>
    <property type="molecule type" value="Genomic_DNA"/>
</dbReference>
<dbReference type="PANTHER" id="PTHR23112:SF43">
    <property type="entry name" value="CYCLIC AMP RECEPTOR-LIKE PROTEIN A"/>
    <property type="match status" value="1"/>
</dbReference>
<dbReference type="SUPFAM" id="SSF81321">
    <property type="entry name" value="Family A G protein-coupled receptor-like"/>
    <property type="match status" value="1"/>
</dbReference>
<feature type="transmembrane region" description="Helical" evidence="8">
    <location>
        <begin position="38"/>
        <end position="55"/>
    </location>
</feature>